<accession>A0ACB7S1X5</accession>
<name>A0ACB7S1X5_HYAAI</name>
<evidence type="ECO:0000313" key="2">
    <source>
        <dbReference type="Proteomes" id="UP000821845"/>
    </source>
</evidence>
<dbReference type="Proteomes" id="UP000821845">
    <property type="component" value="Chromosome 6"/>
</dbReference>
<dbReference type="EMBL" id="CM023486">
    <property type="protein sequence ID" value="KAH6927921.1"/>
    <property type="molecule type" value="Genomic_DNA"/>
</dbReference>
<sequence length="307" mass="33578">MRTYCSLLEVPRNASPEDILLTYRQLAMGRLPDKSPNKAEEGEARFMKISEPYEVPPSGSKSPQDDFHGRGGKDTGHQADFATSQGPNAYNTDGAFTSTHRDPDQLFRELFGCGDPFHDVFRGMHGSQCGPRMLTGGFPLYQQNSGSTFRTDLFVDSDNLPLAPRLSLYGVDGSSARFVAMPPTQQESLLCYVNGKRTETRTIIRDGLTTALCFEDGHLVSNTVEQAVYELTPEASPGSSREMPPYRQRRDGPDFCAPSLFGGCVSAQPSSTRKDLYQRNSGAPAGTRSAKMSLVGPALPVVHHPHL</sequence>
<organism evidence="1 2">
    <name type="scientific">Hyalomma asiaticum</name>
    <name type="common">Tick</name>
    <dbReference type="NCBI Taxonomy" id="266040"/>
    <lineage>
        <taxon>Eukaryota</taxon>
        <taxon>Metazoa</taxon>
        <taxon>Ecdysozoa</taxon>
        <taxon>Arthropoda</taxon>
        <taxon>Chelicerata</taxon>
        <taxon>Arachnida</taxon>
        <taxon>Acari</taxon>
        <taxon>Parasitiformes</taxon>
        <taxon>Ixodida</taxon>
        <taxon>Ixodoidea</taxon>
        <taxon>Ixodidae</taxon>
        <taxon>Hyalomminae</taxon>
        <taxon>Hyalomma</taxon>
    </lineage>
</organism>
<gene>
    <name evidence="1" type="ORF">HPB50_009964</name>
</gene>
<protein>
    <submittedName>
        <fullName evidence="1">Uncharacterized protein</fullName>
    </submittedName>
</protein>
<proteinExistence type="predicted"/>
<reference evidence="1" key="1">
    <citation type="submission" date="2020-05" db="EMBL/GenBank/DDBJ databases">
        <title>Large-scale comparative analyses of tick genomes elucidate their genetic diversity and vector capacities.</title>
        <authorList>
            <person name="Jia N."/>
            <person name="Wang J."/>
            <person name="Shi W."/>
            <person name="Du L."/>
            <person name="Sun Y."/>
            <person name="Zhan W."/>
            <person name="Jiang J."/>
            <person name="Wang Q."/>
            <person name="Zhang B."/>
            <person name="Ji P."/>
            <person name="Sakyi L.B."/>
            <person name="Cui X."/>
            <person name="Yuan T."/>
            <person name="Jiang B."/>
            <person name="Yang W."/>
            <person name="Lam T.T.-Y."/>
            <person name="Chang Q."/>
            <person name="Ding S."/>
            <person name="Wang X."/>
            <person name="Zhu J."/>
            <person name="Ruan X."/>
            <person name="Zhao L."/>
            <person name="Wei J."/>
            <person name="Que T."/>
            <person name="Du C."/>
            <person name="Cheng J."/>
            <person name="Dai P."/>
            <person name="Han X."/>
            <person name="Huang E."/>
            <person name="Gao Y."/>
            <person name="Liu J."/>
            <person name="Shao H."/>
            <person name="Ye R."/>
            <person name="Li L."/>
            <person name="Wei W."/>
            <person name="Wang X."/>
            <person name="Wang C."/>
            <person name="Yang T."/>
            <person name="Huo Q."/>
            <person name="Li W."/>
            <person name="Guo W."/>
            <person name="Chen H."/>
            <person name="Zhou L."/>
            <person name="Ni X."/>
            <person name="Tian J."/>
            <person name="Zhou Y."/>
            <person name="Sheng Y."/>
            <person name="Liu T."/>
            <person name="Pan Y."/>
            <person name="Xia L."/>
            <person name="Li J."/>
            <person name="Zhao F."/>
            <person name="Cao W."/>
        </authorList>
    </citation>
    <scope>NUCLEOTIDE SEQUENCE</scope>
    <source>
        <strain evidence="1">Hyas-2018</strain>
    </source>
</reference>
<comment type="caution">
    <text evidence="1">The sequence shown here is derived from an EMBL/GenBank/DDBJ whole genome shotgun (WGS) entry which is preliminary data.</text>
</comment>
<evidence type="ECO:0000313" key="1">
    <source>
        <dbReference type="EMBL" id="KAH6927921.1"/>
    </source>
</evidence>
<keyword evidence="2" id="KW-1185">Reference proteome</keyword>